<gene>
    <name evidence="4" type="ORF">Fcan01_27278</name>
</gene>
<dbReference type="PANTHER" id="PTHR24252:SF7">
    <property type="entry name" value="HYALIN"/>
    <property type="match status" value="1"/>
</dbReference>
<dbReference type="InterPro" id="IPR043504">
    <property type="entry name" value="Peptidase_S1_PA_chymotrypsin"/>
</dbReference>
<evidence type="ECO:0000259" key="3">
    <source>
        <dbReference type="PROSITE" id="PS50240"/>
    </source>
</evidence>
<reference evidence="4 5" key="1">
    <citation type="submission" date="2015-12" db="EMBL/GenBank/DDBJ databases">
        <title>The genome of Folsomia candida.</title>
        <authorList>
            <person name="Faddeeva A."/>
            <person name="Derks M.F."/>
            <person name="Anvar Y."/>
            <person name="Smit S."/>
            <person name="Van Straalen N."/>
            <person name="Roelofs D."/>
        </authorList>
    </citation>
    <scope>NUCLEOTIDE SEQUENCE [LARGE SCALE GENOMIC DNA]</scope>
    <source>
        <strain evidence="4 5">VU population</strain>
        <tissue evidence="4">Whole body</tissue>
    </source>
</reference>
<feature type="chain" id="PRO_5012714178" evidence="2">
    <location>
        <begin position="20"/>
        <end position="233"/>
    </location>
</feature>
<dbReference type="InterPro" id="IPR009003">
    <property type="entry name" value="Peptidase_S1_PA"/>
</dbReference>
<dbReference type="Proteomes" id="UP000198287">
    <property type="component" value="Unassembled WGS sequence"/>
</dbReference>
<dbReference type="PANTHER" id="PTHR24252">
    <property type="entry name" value="ACROSIN-RELATED"/>
    <property type="match status" value="1"/>
</dbReference>
<keyword evidence="1" id="KW-1015">Disulfide bond</keyword>
<accession>A0A226CZ91</accession>
<dbReference type="SMART" id="SM00020">
    <property type="entry name" value="Tryp_SPc"/>
    <property type="match status" value="1"/>
</dbReference>
<dbReference type="OrthoDB" id="6380398at2759"/>
<protein>
    <submittedName>
        <fullName evidence="4">Tryptase beta-2</fullName>
    </submittedName>
</protein>
<dbReference type="EMBL" id="LNIX01000050">
    <property type="protein sequence ID" value="OXA37934.1"/>
    <property type="molecule type" value="Genomic_DNA"/>
</dbReference>
<dbReference type="STRING" id="158441.A0A226CZ91"/>
<name>A0A226CZ91_FOLCA</name>
<dbReference type="GO" id="GO:0004252">
    <property type="term" value="F:serine-type endopeptidase activity"/>
    <property type="evidence" value="ECO:0007669"/>
    <property type="project" value="InterPro"/>
</dbReference>
<sequence>MSRFIVPFVISLLWNGASATPISVDPAESNLLIVGGSEGQFCSGVIVSPTAVLTTASCASLITSWYLDIYAGLHRLSENTTVGVQKRNPTIIQPHPSYPSGTTGRGSDIAILKIANTAPFIFDEYVSAIGLPAVGETFPNGTLGVQILSDEQCLAAYEVGSPGEFTGESMLCAGGGNRDFCNGDVGTPLVVWDDAGAPKVVGLAAWGQGCGNPFFPGVYTEISAYLDFINANL</sequence>
<evidence type="ECO:0000313" key="5">
    <source>
        <dbReference type="Proteomes" id="UP000198287"/>
    </source>
</evidence>
<dbReference type="Pfam" id="PF00089">
    <property type="entry name" value="Trypsin"/>
    <property type="match status" value="1"/>
</dbReference>
<feature type="signal peptide" evidence="2">
    <location>
        <begin position="1"/>
        <end position="19"/>
    </location>
</feature>
<evidence type="ECO:0000256" key="2">
    <source>
        <dbReference type="SAM" id="SignalP"/>
    </source>
</evidence>
<dbReference type="PRINTS" id="PR00722">
    <property type="entry name" value="CHYMOTRYPSIN"/>
</dbReference>
<dbReference type="CDD" id="cd00190">
    <property type="entry name" value="Tryp_SPc"/>
    <property type="match status" value="1"/>
</dbReference>
<dbReference type="InterPro" id="IPR001254">
    <property type="entry name" value="Trypsin_dom"/>
</dbReference>
<keyword evidence="2" id="KW-0732">Signal</keyword>
<dbReference type="GO" id="GO:0006508">
    <property type="term" value="P:proteolysis"/>
    <property type="evidence" value="ECO:0007669"/>
    <property type="project" value="InterPro"/>
</dbReference>
<keyword evidence="5" id="KW-1185">Reference proteome</keyword>
<dbReference type="AlphaFoldDB" id="A0A226CZ91"/>
<evidence type="ECO:0000313" key="4">
    <source>
        <dbReference type="EMBL" id="OXA37934.1"/>
    </source>
</evidence>
<proteinExistence type="predicted"/>
<feature type="domain" description="Peptidase S1" evidence="3">
    <location>
        <begin position="13"/>
        <end position="233"/>
    </location>
</feature>
<dbReference type="SUPFAM" id="SSF50494">
    <property type="entry name" value="Trypsin-like serine proteases"/>
    <property type="match status" value="1"/>
</dbReference>
<organism evidence="4 5">
    <name type="scientific">Folsomia candida</name>
    <name type="common">Springtail</name>
    <dbReference type="NCBI Taxonomy" id="158441"/>
    <lineage>
        <taxon>Eukaryota</taxon>
        <taxon>Metazoa</taxon>
        <taxon>Ecdysozoa</taxon>
        <taxon>Arthropoda</taxon>
        <taxon>Hexapoda</taxon>
        <taxon>Collembola</taxon>
        <taxon>Entomobryomorpha</taxon>
        <taxon>Isotomoidea</taxon>
        <taxon>Isotomidae</taxon>
        <taxon>Proisotominae</taxon>
        <taxon>Folsomia</taxon>
    </lineage>
</organism>
<comment type="caution">
    <text evidence="4">The sequence shown here is derived from an EMBL/GenBank/DDBJ whole genome shotgun (WGS) entry which is preliminary data.</text>
</comment>
<dbReference type="Gene3D" id="2.40.10.10">
    <property type="entry name" value="Trypsin-like serine proteases"/>
    <property type="match status" value="2"/>
</dbReference>
<dbReference type="InterPro" id="IPR001314">
    <property type="entry name" value="Peptidase_S1A"/>
</dbReference>
<evidence type="ECO:0000256" key="1">
    <source>
        <dbReference type="ARBA" id="ARBA00023157"/>
    </source>
</evidence>
<dbReference type="PROSITE" id="PS50240">
    <property type="entry name" value="TRYPSIN_DOM"/>
    <property type="match status" value="1"/>
</dbReference>